<dbReference type="Pfam" id="PF25597">
    <property type="entry name" value="SH3_retrovirus"/>
    <property type="match status" value="1"/>
</dbReference>
<feature type="domain" description="CCHC-type" evidence="2">
    <location>
        <begin position="265"/>
        <end position="281"/>
    </location>
</feature>
<dbReference type="EMBL" id="VAHF01000002">
    <property type="protein sequence ID" value="TXG69279.1"/>
    <property type="molecule type" value="Genomic_DNA"/>
</dbReference>
<dbReference type="InterPro" id="IPR054722">
    <property type="entry name" value="PolX-like_BBD"/>
</dbReference>
<dbReference type="Pfam" id="PF14223">
    <property type="entry name" value="Retrotran_gag_2"/>
    <property type="match status" value="1"/>
</dbReference>
<evidence type="ECO:0000313" key="3">
    <source>
        <dbReference type="EMBL" id="TXG69279.1"/>
    </source>
</evidence>
<evidence type="ECO:0000256" key="1">
    <source>
        <dbReference type="SAM" id="MobiDB-lite"/>
    </source>
</evidence>
<dbReference type="Gene3D" id="4.10.60.10">
    <property type="entry name" value="Zinc finger, CCHC-type"/>
    <property type="match status" value="1"/>
</dbReference>
<dbReference type="Pfam" id="PF22936">
    <property type="entry name" value="Pol_BBD"/>
    <property type="match status" value="1"/>
</dbReference>
<reference evidence="4" key="1">
    <citation type="journal article" date="2019" name="Gigascience">
        <title>De novo genome assembly of the endangered Acer yangbiense, a plant species with extremely small populations endemic to Yunnan Province, China.</title>
        <authorList>
            <person name="Yang J."/>
            <person name="Wariss H.M."/>
            <person name="Tao L."/>
            <person name="Zhang R."/>
            <person name="Yun Q."/>
            <person name="Hollingsworth P."/>
            <person name="Dao Z."/>
            <person name="Luo G."/>
            <person name="Guo H."/>
            <person name="Ma Y."/>
            <person name="Sun W."/>
        </authorList>
    </citation>
    <scope>NUCLEOTIDE SEQUENCE [LARGE SCALE GENOMIC DNA]</scope>
    <source>
        <strain evidence="4">cv. Malutang</strain>
    </source>
</reference>
<dbReference type="InterPro" id="IPR057670">
    <property type="entry name" value="SH3_retrovirus"/>
</dbReference>
<dbReference type="Gene3D" id="1.10.10.10">
    <property type="entry name" value="Winged helix-like DNA-binding domain superfamily/Winged helix DNA-binding domain"/>
    <property type="match status" value="1"/>
</dbReference>
<dbReference type="Proteomes" id="UP000323000">
    <property type="component" value="Chromosome 2"/>
</dbReference>
<evidence type="ECO:0000259" key="2">
    <source>
        <dbReference type="SMART" id="SM00343"/>
    </source>
</evidence>
<dbReference type="InterPro" id="IPR036875">
    <property type="entry name" value="Znf_CCHC_sf"/>
</dbReference>
<protein>
    <recommendedName>
        <fullName evidence="2">CCHC-type domain-containing protein</fullName>
    </recommendedName>
</protein>
<evidence type="ECO:0000313" key="4">
    <source>
        <dbReference type="Proteomes" id="UP000323000"/>
    </source>
</evidence>
<dbReference type="InterPro" id="IPR001878">
    <property type="entry name" value="Znf_CCHC"/>
</dbReference>
<proteinExistence type="predicted"/>
<dbReference type="GO" id="GO:0008270">
    <property type="term" value="F:zinc ion binding"/>
    <property type="evidence" value="ECO:0007669"/>
    <property type="project" value="InterPro"/>
</dbReference>
<comment type="caution">
    <text evidence="3">The sequence shown here is derived from an EMBL/GenBank/DDBJ whole genome shotgun (WGS) entry which is preliminary data.</text>
</comment>
<organism evidence="3 4">
    <name type="scientific">Acer yangbiense</name>
    <dbReference type="NCBI Taxonomy" id="1000413"/>
    <lineage>
        <taxon>Eukaryota</taxon>
        <taxon>Viridiplantae</taxon>
        <taxon>Streptophyta</taxon>
        <taxon>Embryophyta</taxon>
        <taxon>Tracheophyta</taxon>
        <taxon>Spermatophyta</taxon>
        <taxon>Magnoliopsida</taxon>
        <taxon>eudicotyledons</taxon>
        <taxon>Gunneridae</taxon>
        <taxon>Pentapetalae</taxon>
        <taxon>rosids</taxon>
        <taxon>malvids</taxon>
        <taxon>Sapindales</taxon>
        <taxon>Sapindaceae</taxon>
        <taxon>Hippocastanoideae</taxon>
        <taxon>Acereae</taxon>
        <taxon>Acer</taxon>
    </lineage>
</organism>
<dbReference type="PANTHER" id="PTHR19851:SF7">
    <property type="entry name" value="F-BOX DOMAIN-CONTAINING PROTEIN"/>
    <property type="match status" value="1"/>
</dbReference>
<dbReference type="AlphaFoldDB" id="A0A5C7IJN1"/>
<keyword evidence="4" id="KW-1185">Reference proteome</keyword>
<dbReference type="InterPro" id="IPR036388">
    <property type="entry name" value="WH-like_DNA-bd_sf"/>
</dbReference>
<dbReference type="SMART" id="SM00343">
    <property type="entry name" value="ZnF_C2HC"/>
    <property type="match status" value="2"/>
</dbReference>
<feature type="compositionally biased region" description="Basic and acidic residues" evidence="1">
    <location>
        <begin position="228"/>
        <end position="250"/>
    </location>
</feature>
<dbReference type="PANTHER" id="PTHR19851">
    <property type="entry name" value="OS02G0203500 PROTEIN"/>
    <property type="match status" value="1"/>
</dbReference>
<sequence length="1005" mass="113526">MSADMATGSSAALQVPQFSGENYQIWVVKMKSYLKSFGLWEYVAEDKQVPALRANPTIAQIKQYEEEKMKKDKAVTCLHSALKDSVFTSIMHLETSKEIWDELKERYEGSERVRNVKMLTLKREFEMLKMKESESVKDYSSKLSELVNQMRLYGETVEDYKVVEKMLISLPEKFEAKVAAIEESCDLKKMTISEMVSKLQAEEQRMSMRNNDVTEGAFQARHKGKQPVKRDQQKQNFDRKNGDQKGKGKIDGGLSETAGKSKFPPCSTCKRPNHLSKDCWYKGKQQIQCHFCKKWGHIEKFCRSKPQHAQQANFTDEQPEAEDHMFMASQACCSASKDVWYVDSGCTSHMVKDSSVFTSLDSNDRTNVKLGNGEMVQATGKCIVSVQTSKGPKLIHDVLLIPDLDQNLLSVAQLLKKGYSCLFKDNYCTIVDSCGIYGHFNMDALEYLQDHDMVKDMQALSRTSDDLCDACQLGKMHRKPFSSENVKRAKNKLELVHTDLCGPMSVPSHNQNKAVQGKTPVEAWSGIKPSAKHLKVFGSICYSHVTDAKRSKLDDKAEMGIFLGYAANSKGYRVFNLQAKKLIISRDIQVNEDAYWDWEIEQIRSVKSSQLTTIPVATDSQYEVVTDIEDEEVESGSPMLKTKSLAKIYERCNFAADGDAKSDVTQFRSLVGSLLYLTATRPDIMFSASLLSRFMHSPSLTHFGVCKRVLSVKFHAIREAEKNGEIQLLHCKSEEQQADILTKALAGSQFNVLRSKLGVFKKSFKEEFLYVSSSGLAKCQFIVAHGSLDGNDVYSLWFSSSKPRVCFYVIDVYGWYLWMFDGLDFQHLVTTRNESVYEITEAEKVELSKDEIKEISKAILLYHCRLSGEEIPDVADCLLERCGHHPLTVAVMEGPSSYVNEKEAENTLTIFGSFEFSLEAMPEDSRQLFIALAAFSWAEPVPEACVEATWSVLGQKSLFPLIVCKLVEGSLLMKADTDPLYEVHDMVSLYLDSKINDSAEILLNE</sequence>
<gene>
    <name evidence="3" type="ORF">EZV62_004214</name>
</gene>
<dbReference type="SUPFAM" id="SSF57756">
    <property type="entry name" value="Retrovirus zinc finger-like domains"/>
    <property type="match status" value="1"/>
</dbReference>
<feature type="region of interest" description="Disordered" evidence="1">
    <location>
        <begin position="218"/>
        <end position="265"/>
    </location>
</feature>
<dbReference type="OrthoDB" id="1749397at2759"/>
<dbReference type="GO" id="GO:0003676">
    <property type="term" value="F:nucleic acid binding"/>
    <property type="evidence" value="ECO:0007669"/>
    <property type="project" value="InterPro"/>
</dbReference>
<name>A0A5C7IJN1_9ROSI</name>
<feature type="domain" description="CCHC-type" evidence="2">
    <location>
        <begin position="288"/>
        <end position="304"/>
    </location>
</feature>
<accession>A0A5C7IJN1</accession>